<accession>A0ABT1HAT0</accession>
<proteinExistence type="predicted"/>
<organism evidence="1 2">
    <name type="scientific">Williamsia maris</name>
    <dbReference type="NCBI Taxonomy" id="72806"/>
    <lineage>
        <taxon>Bacteria</taxon>
        <taxon>Bacillati</taxon>
        <taxon>Actinomycetota</taxon>
        <taxon>Actinomycetes</taxon>
        <taxon>Mycobacteriales</taxon>
        <taxon>Nocardiaceae</taxon>
        <taxon>Williamsia</taxon>
    </lineage>
</organism>
<protein>
    <submittedName>
        <fullName evidence="1">Uncharacterized protein</fullName>
    </submittedName>
</protein>
<reference evidence="1 2" key="1">
    <citation type="submission" date="2022-06" db="EMBL/GenBank/DDBJ databases">
        <title>Genomic Encyclopedia of Archaeal and Bacterial Type Strains, Phase II (KMG-II): from individual species to whole genera.</title>
        <authorList>
            <person name="Goeker M."/>
        </authorList>
    </citation>
    <scope>NUCLEOTIDE SEQUENCE [LARGE SCALE GENOMIC DNA]</scope>
    <source>
        <strain evidence="1 2">DSM 44693</strain>
    </source>
</reference>
<comment type="caution">
    <text evidence="1">The sequence shown here is derived from an EMBL/GenBank/DDBJ whole genome shotgun (WGS) entry which is preliminary data.</text>
</comment>
<evidence type="ECO:0000313" key="2">
    <source>
        <dbReference type="Proteomes" id="UP001206895"/>
    </source>
</evidence>
<evidence type="ECO:0000313" key="1">
    <source>
        <dbReference type="EMBL" id="MCP2174783.1"/>
    </source>
</evidence>
<dbReference type="Proteomes" id="UP001206895">
    <property type="component" value="Unassembled WGS sequence"/>
</dbReference>
<keyword evidence="2" id="KW-1185">Reference proteome</keyword>
<dbReference type="RefSeq" id="WP_253659809.1">
    <property type="nucleotide sequence ID" value="NZ_BAAAJQ010000001.1"/>
</dbReference>
<dbReference type="EMBL" id="JAMTCJ010000001">
    <property type="protein sequence ID" value="MCP2174783.1"/>
    <property type="molecule type" value="Genomic_DNA"/>
</dbReference>
<name>A0ABT1HAT0_9NOCA</name>
<gene>
    <name evidence="1" type="ORF">LX13_000590</name>
</gene>
<sequence>MPRQYPPEFRAALTASATSVPMVALADHDEIGKTAARRSEDFGWKKKDRILSLSAWSDRFKRNHDVEIEDLLRTRPRWRFNCPVALIETT</sequence>